<dbReference type="AlphaFoldDB" id="A0A2S0M826"/>
<name>A0A2S0M826_MEGEL</name>
<dbReference type="PANTHER" id="PTHR30087">
    <property type="entry name" value="INNER MEMBRANE PROTEIN"/>
    <property type="match status" value="1"/>
</dbReference>
<reference evidence="1 2" key="1">
    <citation type="journal article" date="2018" name="Genome Announc.">
        <title>Complete genomes of two Megasphaera elsdenii strains, NCIMB 702410 and ATCC 25940.</title>
        <authorList>
            <person name="Hatmaker E.A."/>
            <person name="O'Dell K."/>
            <person name="Riley L.A."/>
            <person name="Klingeman D.M."/>
            <person name="Guss A.M."/>
        </authorList>
    </citation>
    <scope>NUCLEOTIDE SEQUENCE [LARGE SCALE GENOMIC DNA]</scope>
    <source>
        <strain evidence="1 2">NCIMB702410</strain>
    </source>
</reference>
<dbReference type="OrthoDB" id="9810648at2"/>
<dbReference type="PANTHER" id="PTHR30087:SF1">
    <property type="entry name" value="HYPOTHETICAL CYTOSOLIC PROTEIN"/>
    <property type="match status" value="1"/>
</dbReference>
<dbReference type="EMBL" id="CP027569">
    <property type="protein sequence ID" value="AVO27593.1"/>
    <property type="molecule type" value="Genomic_DNA"/>
</dbReference>
<dbReference type="RefSeq" id="WP_027895097.1">
    <property type="nucleotide sequence ID" value="NZ_CP027569.1"/>
</dbReference>
<gene>
    <name evidence="1" type="ORF">C6Y28_08245</name>
</gene>
<proteinExistence type="predicted"/>
<dbReference type="InterPro" id="IPR007553">
    <property type="entry name" value="2-thiour_desulf"/>
</dbReference>
<accession>A0A2S0M826</accession>
<organism evidence="1 2">
    <name type="scientific">Megasphaera elsdenii</name>
    <dbReference type="NCBI Taxonomy" id="907"/>
    <lineage>
        <taxon>Bacteria</taxon>
        <taxon>Bacillati</taxon>
        <taxon>Bacillota</taxon>
        <taxon>Negativicutes</taxon>
        <taxon>Veillonellales</taxon>
        <taxon>Veillonellaceae</taxon>
        <taxon>Megasphaera</taxon>
    </lineage>
</organism>
<evidence type="ECO:0000313" key="2">
    <source>
        <dbReference type="Proteomes" id="UP000238358"/>
    </source>
</evidence>
<evidence type="ECO:0000313" key="1">
    <source>
        <dbReference type="EMBL" id="AVO27593.1"/>
    </source>
</evidence>
<dbReference type="Proteomes" id="UP000238358">
    <property type="component" value="Chromosome"/>
</dbReference>
<dbReference type="Pfam" id="PF04463">
    <property type="entry name" value="2-thiour_desulf"/>
    <property type="match status" value="1"/>
</dbReference>
<sequence length="141" mass="15239">MNILISACLLGQYCRYDGKTKVYPQVQDLLGRDDIHLIPVCPEQCGGLATPRPAAERQGSRVVTANGSDVTAQYQRGAEAALYWARLFHCTKAILKEKSPSCGHGQIYDGTFSRTLTAGDGVTAELLRAEGLEIIGESDLP</sequence>
<protein>
    <submittedName>
        <fullName evidence="1">DUF523 domain-containing protein</fullName>
    </submittedName>
</protein>